<dbReference type="InterPro" id="IPR052337">
    <property type="entry name" value="SAT4-like"/>
</dbReference>
<dbReference type="PANTHER" id="PTHR33048">
    <property type="entry name" value="PTH11-LIKE INTEGRAL MEMBRANE PROTEIN (AFU_ORTHOLOGUE AFUA_5G11245)"/>
    <property type="match status" value="1"/>
</dbReference>
<protein>
    <recommendedName>
        <fullName evidence="7">Rhodopsin domain-containing protein</fullName>
    </recommendedName>
</protein>
<comment type="similarity">
    <text evidence="5">Belongs to the SAT4 family.</text>
</comment>
<evidence type="ECO:0000256" key="4">
    <source>
        <dbReference type="ARBA" id="ARBA00023136"/>
    </source>
</evidence>
<organism evidence="8 9">
    <name type="scientific">Coleophoma cylindrospora</name>
    <dbReference type="NCBI Taxonomy" id="1849047"/>
    <lineage>
        <taxon>Eukaryota</taxon>
        <taxon>Fungi</taxon>
        <taxon>Dikarya</taxon>
        <taxon>Ascomycota</taxon>
        <taxon>Pezizomycotina</taxon>
        <taxon>Leotiomycetes</taxon>
        <taxon>Helotiales</taxon>
        <taxon>Dermateaceae</taxon>
        <taxon>Coleophoma</taxon>
    </lineage>
</organism>
<comment type="caution">
    <text evidence="8">The sequence shown here is derived from an EMBL/GenBank/DDBJ whole genome shotgun (WGS) entry which is preliminary data.</text>
</comment>
<dbReference type="Pfam" id="PF20684">
    <property type="entry name" value="Fung_rhodopsin"/>
    <property type="match status" value="1"/>
</dbReference>
<evidence type="ECO:0000256" key="2">
    <source>
        <dbReference type="ARBA" id="ARBA00022692"/>
    </source>
</evidence>
<dbReference type="AlphaFoldDB" id="A0A3D8SRS6"/>
<dbReference type="GO" id="GO:0016020">
    <property type="term" value="C:membrane"/>
    <property type="evidence" value="ECO:0007669"/>
    <property type="project" value="UniProtKB-SubCell"/>
</dbReference>
<feature type="transmembrane region" description="Helical" evidence="6">
    <location>
        <begin position="99"/>
        <end position="119"/>
    </location>
</feature>
<feature type="transmembrane region" description="Helical" evidence="6">
    <location>
        <begin position="131"/>
        <end position="159"/>
    </location>
</feature>
<feature type="transmembrane region" description="Helical" evidence="6">
    <location>
        <begin position="41"/>
        <end position="58"/>
    </location>
</feature>
<comment type="subcellular location">
    <subcellularLocation>
        <location evidence="1">Membrane</location>
        <topology evidence="1">Multi-pass membrane protein</topology>
    </subcellularLocation>
</comment>
<dbReference type="STRING" id="1849047.A0A3D8SRS6"/>
<feature type="transmembrane region" description="Helical" evidence="6">
    <location>
        <begin position="243"/>
        <end position="268"/>
    </location>
</feature>
<reference evidence="8 9" key="1">
    <citation type="journal article" date="2018" name="IMA Fungus">
        <title>IMA Genome-F 9: Draft genome sequence of Annulohypoxylon stygium, Aspergillus mulundensis, Berkeleyomyces basicola (syn. Thielaviopsis basicola), Ceratocystis smalleyi, two Cercospora beticola strains, Coleophoma cylindrospora, Fusarium fracticaudum, Phialophora cf. hyalina, and Morchella septimelata.</title>
        <authorList>
            <person name="Wingfield B.D."/>
            <person name="Bills G.F."/>
            <person name="Dong Y."/>
            <person name="Huang W."/>
            <person name="Nel W.J."/>
            <person name="Swalarsk-Parry B.S."/>
            <person name="Vaghefi N."/>
            <person name="Wilken P.M."/>
            <person name="An Z."/>
            <person name="de Beer Z.W."/>
            <person name="De Vos L."/>
            <person name="Chen L."/>
            <person name="Duong T.A."/>
            <person name="Gao Y."/>
            <person name="Hammerbacher A."/>
            <person name="Kikkert J.R."/>
            <person name="Li Y."/>
            <person name="Li H."/>
            <person name="Li K."/>
            <person name="Li Q."/>
            <person name="Liu X."/>
            <person name="Ma X."/>
            <person name="Naidoo K."/>
            <person name="Pethybridge S.J."/>
            <person name="Sun J."/>
            <person name="Steenkamp E.T."/>
            <person name="van der Nest M.A."/>
            <person name="van Wyk S."/>
            <person name="Wingfield M.J."/>
            <person name="Xiong C."/>
            <person name="Yue Q."/>
            <person name="Zhang X."/>
        </authorList>
    </citation>
    <scope>NUCLEOTIDE SEQUENCE [LARGE SCALE GENOMIC DNA]</scope>
    <source>
        <strain evidence="8 9">BP6252</strain>
    </source>
</reference>
<evidence type="ECO:0000256" key="1">
    <source>
        <dbReference type="ARBA" id="ARBA00004141"/>
    </source>
</evidence>
<evidence type="ECO:0000259" key="7">
    <source>
        <dbReference type="Pfam" id="PF20684"/>
    </source>
</evidence>
<evidence type="ECO:0000256" key="6">
    <source>
        <dbReference type="SAM" id="Phobius"/>
    </source>
</evidence>
<dbReference type="PANTHER" id="PTHR33048:SF108">
    <property type="entry name" value="INTEGRAL MEMBRANE PROTEIN"/>
    <property type="match status" value="1"/>
</dbReference>
<dbReference type="EMBL" id="PDLM01000001">
    <property type="protein sequence ID" value="RDW88458.1"/>
    <property type="molecule type" value="Genomic_DNA"/>
</dbReference>
<dbReference type="Proteomes" id="UP000256645">
    <property type="component" value="Unassembled WGS sequence"/>
</dbReference>
<gene>
    <name evidence="8" type="ORF">BP6252_00490</name>
</gene>
<evidence type="ECO:0000313" key="8">
    <source>
        <dbReference type="EMBL" id="RDW88458.1"/>
    </source>
</evidence>
<accession>A0A3D8SRS6</accession>
<proteinExistence type="inferred from homology"/>
<keyword evidence="3 6" id="KW-1133">Transmembrane helix</keyword>
<feature type="transmembrane region" description="Helical" evidence="6">
    <location>
        <begin position="211"/>
        <end position="231"/>
    </location>
</feature>
<name>A0A3D8SRS6_9HELO</name>
<dbReference type="InterPro" id="IPR049326">
    <property type="entry name" value="Rhodopsin_dom_fungi"/>
</dbReference>
<feature type="transmembrane region" description="Helical" evidence="6">
    <location>
        <begin position="12"/>
        <end position="34"/>
    </location>
</feature>
<sequence length="365" mass="40233">MADTLDHSNLQGQALVILVAFPVLATISLALRLYSRSLTKTFAADDVFIIVAAIVYWAETYTSIKLVKTLYVGYHVWDIPAPPVFDPILGGKYSYATQLLYNPILALIKTSILLFLLRLTGQKSAVRKSIYALLVLNNLMMVTVFLLTTFQCLPIAAMWDHIAFAHARCLNFADFVTGTAAVSVLTDALVLILPTWIVYDLQVHKRQKIMLVGILSFGLVTFISGLVRIILLDHFDRNPPADLGYSLLFCLSTIEVGLAFVAACAPALRPIVVKVMPQIFGTNGLRSGPSSRKPSCFNTNTYVMNSRSQRTLSRHKSGIHVEAMDPDLRFPPYPAVLGGISVTKETEVRWHDASNEKGSSTDSLV</sequence>
<keyword evidence="9" id="KW-1185">Reference proteome</keyword>
<keyword evidence="2 6" id="KW-0812">Transmembrane</keyword>
<evidence type="ECO:0000256" key="3">
    <source>
        <dbReference type="ARBA" id="ARBA00022989"/>
    </source>
</evidence>
<feature type="domain" description="Rhodopsin" evidence="7">
    <location>
        <begin position="31"/>
        <end position="273"/>
    </location>
</feature>
<feature type="transmembrane region" description="Helical" evidence="6">
    <location>
        <begin position="179"/>
        <end position="199"/>
    </location>
</feature>
<evidence type="ECO:0000256" key="5">
    <source>
        <dbReference type="ARBA" id="ARBA00038359"/>
    </source>
</evidence>
<dbReference type="OrthoDB" id="5329176at2759"/>
<keyword evidence="4 6" id="KW-0472">Membrane</keyword>
<evidence type="ECO:0000313" key="9">
    <source>
        <dbReference type="Proteomes" id="UP000256645"/>
    </source>
</evidence>